<dbReference type="Gramene" id="evm.model.ctgX1.19">
    <property type="protein sequence ID" value="cds.evm.model.ctgX1.19"/>
    <property type="gene ID" value="evm.TU.ctgX1.19"/>
</dbReference>
<dbReference type="AlphaFoldDB" id="A0A803QRC4"/>
<proteinExistence type="predicted"/>
<dbReference type="EnsemblPlants" id="evm.model.ctgX1.19">
    <property type="protein sequence ID" value="cds.evm.model.ctgX1.19"/>
    <property type="gene ID" value="evm.TU.ctgX1.19"/>
</dbReference>
<evidence type="ECO:0000313" key="1">
    <source>
        <dbReference type="EnsemblPlants" id="cds.evm.model.ctgX1.19"/>
    </source>
</evidence>
<sequence>VRVLLSVSAWDTPLCRARSSSLRFGSRARTQKVLGLDFGTQVPDLVPCLESEVRVSVWVPSPVLGLGLKWSLPFCP</sequence>
<organism evidence="1 2">
    <name type="scientific">Cannabis sativa</name>
    <name type="common">Hemp</name>
    <name type="synonym">Marijuana</name>
    <dbReference type="NCBI Taxonomy" id="3483"/>
    <lineage>
        <taxon>Eukaryota</taxon>
        <taxon>Viridiplantae</taxon>
        <taxon>Streptophyta</taxon>
        <taxon>Embryophyta</taxon>
        <taxon>Tracheophyta</taxon>
        <taxon>Spermatophyta</taxon>
        <taxon>Magnoliopsida</taxon>
        <taxon>eudicotyledons</taxon>
        <taxon>Gunneridae</taxon>
        <taxon>Pentapetalae</taxon>
        <taxon>rosids</taxon>
        <taxon>fabids</taxon>
        <taxon>Rosales</taxon>
        <taxon>Cannabaceae</taxon>
        <taxon>Cannabis</taxon>
    </lineage>
</organism>
<evidence type="ECO:0000313" key="2">
    <source>
        <dbReference type="Proteomes" id="UP000596661"/>
    </source>
</evidence>
<keyword evidence="2" id="KW-1185">Reference proteome</keyword>
<accession>A0A803QRC4</accession>
<dbReference type="Proteomes" id="UP000596661">
    <property type="component" value="Unassembled WGS sequence"/>
</dbReference>
<protein>
    <submittedName>
        <fullName evidence="1">Uncharacterized protein</fullName>
    </submittedName>
</protein>
<reference evidence="1" key="1">
    <citation type="submission" date="2021-03" db="UniProtKB">
        <authorList>
            <consortium name="EnsemblPlants"/>
        </authorList>
    </citation>
    <scope>IDENTIFICATION</scope>
</reference>
<name>A0A803QRC4_CANSA</name>